<dbReference type="PANTHER" id="PTHR38477:SF1">
    <property type="entry name" value="MUREIN L,D-TRANSPEPTIDASE CATALYTIC DOMAIN FAMILY PROTEIN"/>
    <property type="match status" value="1"/>
</dbReference>
<protein>
    <submittedName>
        <fullName evidence="1">L,D-transpeptidase catalytic domain</fullName>
    </submittedName>
</protein>
<dbReference type="OrthoDB" id="9815195at2"/>
<accession>A0A1T4ZYB5</accession>
<dbReference type="RefSeq" id="WP_079700592.1">
    <property type="nucleotide sequence ID" value="NZ_FUYR01000001.1"/>
</dbReference>
<proteinExistence type="predicted"/>
<reference evidence="2" key="1">
    <citation type="submission" date="2017-02" db="EMBL/GenBank/DDBJ databases">
        <authorList>
            <person name="Varghese N."/>
            <person name="Submissions S."/>
        </authorList>
    </citation>
    <scope>NUCLEOTIDE SEQUENCE [LARGE SCALE GENOMIC DNA]</scope>
    <source>
        <strain evidence="2">DSM 22385</strain>
    </source>
</reference>
<dbReference type="InterPro" id="IPR032676">
    <property type="entry name" value="YkuD_2"/>
</dbReference>
<dbReference type="AlphaFoldDB" id="A0A1T4ZYB5"/>
<organism evidence="1 2">
    <name type="scientific">Daejeonella lutea</name>
    <dbReference type="NCBI Taxonomy" id="572036"/>
    <lineage>
        <taxon>Bacteria</taxon>
        <taxon>Pseudomonadati</taxon>
        <taxon>Bacteroidota</taxon>
        <taxon>Sphingobacteriia</taxon>
        <taxon>Sphingobacteriales</taxon>
        <taxon>Sphingobacteriaceae</taxon>
        <taxon>Daejeonella</taxon>
    </lineage>
</organism>
<sequence length="271" mass="29646">MKKHTIWAIGMLLLVTTLPAISWVSVRKSQLQFFDTPADSASVKVTTNMSSTQIFDEYIDSAYEKANLAASGLDSAVFRKALVGYYNLKKTNLVSPARQIITIIDFTRRSSQKRLWIVDLASNKLLYNTLVAHGQGSGGDMATSFSNLENSHQSSLGFYITSETYFGKHGLSMKLEGMDKGFNTNARDRAVVVHGADYVSQSFINKTGRLGRSHGCPALPVELTKTIINTIKGQTCMFINGPATDYTSNYLDPDIAASNFISTGNTVQASI</sequence>
<dbReference type="EMBL" id="FUYR01000001">
    <property type="protein sequence ID" value="SKB27666.1"/>
    <property type="molecule type" value="Genomic_DNA"/>
</dbReference>
<dbReference type="PANTHER" id="PTHR38477">
    <property type="entry name" value="HYPOTHETICAL EXPORTED PROTEIN"/>
    <property type="match status" value="1"/>
</dbReference>
<gene>
    <name evidence="1" type="ORF">SAMN05661099_0074</name>
</gene>
<name>A0A1T4ZYB5_9SPHI</name>
<dbReference type="STRING" id="572036.SAMN05661099_0074"/>
<dbReference type="Pfam" id="PF13645">
    <property type="entry name" value="YkuD_2"/>
    <property type="match status" value="1"/>
</dbReference>
<evidence type="ECO:0000313" key="1">
    <source>
        <dbReference type="EMBL" id="SKB27666.1"/>
    </source>
</evidence>
<evidence type="ECO:0000313" key="2">
    <source>
        <dbReference type="Proteomes" id="UP000189981"/>
    </source>
</evidence>
<dbReference type="Proteomes" id="UP000189981">
    <property type="component" value="Unassembled WGS sequence"/>
</dbReference>
<keyword evidence="2" id="KW-1185">Reference proteome</keyword>